<reference evidence="2" key="1">
    <citation type="submission" date="2020-05" db="EMBL/GenBank/DDBJ databases">
        <authorList>
            <person name="Chiriac C."/>
            <person name="Salcher M."/>
            <person name="Ghai R."/>
            <person name="Kavagutti S V."/>
        </authorList>
    </citation>
    <scope>NUCLEOTIDE SEQUENCE</scope>
</reference>
<dbReference type="EMBL" id="CAFBLU010000005">
    <property type="protein sequence ID" value="CAB4866762.1"/>
    <property type="molecule type" value="Genomic_DNA"/>
</dbReference>
<gene>
    <name evidence="2" type="ORF">UFOPK3444_00499</name>
</gene>
<name>A0A6J7D741_9ZZZZ</name>
<protein>
    <submittedName>
        <fullName evidence="2">Unannotated protein</fullName>
    </submittedName>
</protein>
<proteinExistence type="predicted"/>
<evidence type="ECO:0000313" key="2">
    <source>
        <dbReference type="EMBL" id="CAB4866762.1"/>
    </source>
</evidence>
<organism evidence="2">
    <name type="scientific">freshwater metagenome</name>
    <dbReference type="NCBI Taxonomy" id="449393"/>
    <lineage>
        <taxon>unclassified sequences</taxon>
        <taxon>metagenomes</taxon>
        <taxon>ecological metagenomes</taxon>
    </lineage>
</organism>
<accession>A0A6J7D741</accession>
<sequence length="105" mass="10687">MKTFAGGKLWTRNPAAAPATIAAKTPAAARSRSKAITENATAPIAQTPAARPSIPSEKLTTFIRATSPITVSGTPTQPKSTAPANGRVMLLTFTPAETGMIAAAV</sequence>
<feature type="region of interest" description="Disordered" evidence="1">
    <location>
        <begin position="25"/>
        <end position="53"/>
    </location>
</feature>
<evidence type="ECO:0000256" key="1">
    <source>
        <dbReference type="SAM" id="MobiDB-lite"/>
    </source>
</evidence>
<dbReference type="AlphaFoldDB" id="A0A6J7D741"/>